<dbReference type="OrthoDB" id="3743899at2"/>
<dbReference type="CDD" id="cd05233">
    <property type="entry name" value="SDR_c"/>
    <property type="match status" value="1"/>
</dbReference>
<organism evidence="6 7">
    <name type="scientific">Nocardioides cavernaquae</name>
    <dbReference type="NCBI Taxonomy" id="2321396"/>
    <lineage>
        <taxon>Bacteria</taxon>
        <taxon>Bacillati</taxon>
        <taxon>Actinomycetota</taxon>
        <taxon>Actinomycetes</taxon>
        <taxon>Propionibacteriales</taxon>
        <taxon>Nocardioidaceae</taxon>
        <taxon>Nocardioides</taxon>
    </lineage>
</organism>
<evidence type="ECO:0000256" key="1">
    <source>
        <dbReference type="ARBA" id="ARBA00006484"/>
    </source>
</evidence>
<feature type="region of interest" description="Disordered" evidence="4">
    <location>
        <begin position="283"/>
        <end position="309"/>
    </location>
</feature>
<dbReference type="PANTHER" id="PTHR43180:SF66">
    <property type="entry name" value="SHORT-CHAIN DEHYDROGENASE_REDUCTASE FAMILY PROTEIN"/>
    <property type="match status" value="1"/>
</dbReference>
<protein>
    <submittedName>
        <fullName evidence="6">SDR family NAD(P)-dependent oxidoreductase</fullName>
    </submittedName>
</protein>
<sequence>MTRQAYDLAGKVVLITGGNGGIGNATARELLSRGARVVIADLAPETPQRAAELNAQMALGCVADVRDRASLDAAVAQTLERFGRLDIVIANAGLLAKAATLRNTPIADLEATLAVNVTGVANTVAAGLEAVIASQGQIVLISSVFAFVNGMGTIPYAMSKAAVEQLGRGLRVELADHGVSVLTAFFSLVQTDMIARGVDEDPMVMELLRTLPKPMLKRITPAVAATAIADGLEVRSSRVIRPALWRPVSALRGLLGPALDARFASDRRILDVLARLDARGVAAPRPGAEMPAPRRSSTRQATTRKKARA</sequence>
<dbReference type="RefSeq" id="WP_120060763.1">
    <property type="nucleotide sequence ID" value="NZ_QYRP01000002.1"/>
</dbReference>
<evidence type="ECO:0000256" key="2">
    <source>
        <dbReference type="ARBA" id="ARBA00023002"/>
    </source>
</evidence>
<dbReference type="PROSITE" id="PS00061">
    <property type="entry name" value="ADH_SHORT"/>
    <property type="match status" value="1"/>
</dbReference>
<proteinExistence type="inferred from homology"/>
<dbReference type="Pfam" id="PF00106">
    <property type="entry name" value="adh_short"/>
    <property type="match status" value="1"/>
</dbReference>
<feature type="domain" description="Ketoreductase" evidence="5">
    <location>
        <begin position="11"/>
        <end position="197"/>
    </location>
</feature>
<evidence type="ECO:0000313" key="6">
    <source>
        <dbReference type="EMBL" id="RJS46792.1"/>
    </source>
</evidence>
<dbReference type="GO" id="GO:0016491">
    <property type="term" value="F:oxidoreductase activity"/>
    <property type="evidence" value="ECO:0007669"/>
    <property type="project" value="UniProtKB-KW"/>
</dbReference>
<dbReference type="AlphaFoldDB" id="A0A3A5H8N0"/>
<dbReference type="EMBL" id="QYRP01000002">
    <property type="protein sequence ID" value="RJS46792.1"/>
    <property type="molecule type" value="Genomic_DNA"/>
</dbReference>
<name>A0A3A5H8N0_9ACTN</name>
<dbReference type="SMART" id="SM00822">
    <property type="entry name" value="PKS_KR"/>
    <property type="match status" value="1"/>
</dbReference>
<comment type="similarity">
    <text evidence="1 3">Belongs to the short-chain dehydrogenases/reductases (SDR) family.</text>
</comment>
<dbReference type="InterPro" id="IPR057326">
    <property type="entry name" value="KR_dom"/>
</dbReference>
<dbReference type="InterPro" id="IPR036291">
    <property type="entry name" value="NAD(P)-bd_dom_sf"/>
</dbReference>
<evidence type="ECO:0000256" key="3">
    <source>
        <dbReference type="RuleBase" id="RU000363"/>
    </source>
</evidence>
<evidence type="ECO:0000256" key="4">
    <source>
        <dbReference type="SAM" id="MobiDB-lite"/>
    </source>
</evidence>
<gene>
    <name evidence="6" type="ORF">D4739_11575</name>
</gene>
<dbReference type="InterPro" id="IPR002347">
    <property type="entry name" value="SDR_fam"/>
</dbReference>
<keyword evidence="2" id="KW-0560">Oxidoreductase</keyword>
<dbReference type="PRINTS" id="PR00081">
    <property type="entry name" value="GDHRDH"/>
</dbReference>
<comment type="caution">
    <text evidence="6">The sequence shown here is derived from an EMBL/GenBank/DDBJ whole genome shotgun (WGS) entry which is preliminary data.</text>
</comment>
<dbReference type="Proteomes" id="UP000276542">
    <property type="component" value="Unassembled WGS sequence"/>
</dbReference>
<dbReference type="PRINTS" id="PR00080">
    <property type="entry name" value="SDRFAMILY"/>
</dbReference>
<evidence type="ECO:0000259" key="5">
    <source>
        <dbReference type="SMART" id="SM00822"/>
    </source>
</evidence>
<evidence type="ECO:0000313" key="7">
    <source>
        <dbReference type="Proteomes" id="UP000276542"/>
    </source>
</evidence>
<keyword evidence="7" id="KW-1185">Reference proteome</keyword>
<dbReference type="SUPFAM" id="SSF51735">
    <property type="entry name" value="NAD(P)-binding Rossmann-fold domains"/>
    <property type="match status" value="1"/>
</dbReference>
<dbReference type="InterPro" id="IPR020904">
    <property type="entry name" value="Sc_DH/Rdtase_CS"/>
</dbReference>
<reference evidence="7" key="1">
    <citation type="submission" date="2018-09" db="EMBL/GenBank/DDBJ databases">
        <authorList>
            <person name="Zhu H."/>
        </authorList>
    </citation>
    <scope>NUCLEOTIDE SEQUENCE [LARGE SCALE GENOMIC DNA]</scope>
    <source>
        <strain evidence="7">K1W22B-1</strain>
    </source>
</reference>
<dbReference type="PANTHER" id="PTHR43180">
    <property type="entry name" value="3-OXOACYL-(ACYL-CARRIER-PROTEIN) REDUCTASE (AFU_ORTHOLOGUE AFUA_6G11210)"/>
    <property type="match status" value="1"/>
</dbReference>
<dbReference type="Gene3D" id="3.40.50.720">
    <property type="entry name" value="NAD(P)-binding Rossmann-like Domain"/>
    <property type="match status" value="1"/>
</dbReference>
<accession>A0A3A5H8N0</accession>